<accession>A0ABP5DQR9</accession>
<sequence length="99" mass="10825">MTRYENYEYEPAARPRAVRDLVRALGVPDEVPLAVPDERLVVIETLDRPDGSLTGDQIVIGIDTAAEANLSGRIGNKDTVLHLEGDFAAGTYERDVDEA</sequence>
<reference evidence="2" key="1">
    <citation type="journal article" date="2019" name="Int. J. Syst. Evol. Microbiol.">
        <title>The Global Catalogue of Microorganisms (GCM) 10K type strain sequencing project: providing services to taxonomists for standard genome sequencing and annotation.</title>
        <authorList>
            <consortium name="The Broad Institute Genomics Platform"/>
            <consortium name="The Broad Institute Genome Sequencing Center for Infectious Disease"/>
            <person name="Wu L."/>
            <person name="Ma J."/>
        </authorList>
    </citation>
    <scope>NUCLEOTIDE SEQUENCE [LARGE SCALE GENOMIC DNA]</scope>
    <source>
        <strain evidence="2">JCM 14545</strain>
    </source>
</reference>
<organism evidence="1 2">
    <name type="scientific">Amycolatopsis minnesotensis</name>
    <dbReference type="NCBI Taxonomy" id="337894"/>
    <lineage>
        <taxon>Bacteria</taxon>
        <taxon>Bacillati</taxon>
        <taxon>Actinomycetota</taxon>
        <taxon>Actinomycetes</taxon>
        <taxon>Pseudonocardiales</taxon>
        <taxon>Pseudonocardiaceae</taxon>
        <taxon>Amycolatopsis</taxon>
    </lineage>
</organism>
<protein>
    <submittedName>
        <fullName evidence="1">Uncharacterized protein</fullName>
    </submittedName>
</protein>
<dbReference type="RefSeq" id="WP_344429099.1">
    <property type="nucleotide sequence ID" value="NZ_BAAANN010000038.1"/>
</dbReference>
<gene>
    <name evidence="1" type="ORF">GCM10009754_70830</name>
</gene>
<keyword evidence="2" id="KW-1185">Reference proteome</keyword>
<dbReference type="Proteomes" id="UP001501116">
    <property type="component" value="Unassembled WGS sequence"/>
</dbReference>
<name>A0ABP5DQR9_9PSEU</name>
<evidence type="ECO:0000313" key="1">
    <source>
        <dbReference type="EMBL" id="GAA1983490.1"/>
    </source>
</evidence>
<comment type="caution">
    <text evidence="1">The sequence shown here is derived from an EMBL/GenBank/DDBJ whole genome shotgun (WGS) entry which is preliminary data.</text>
</comment>
<dbReference type="EMBL" id="BAAANN010000038">
    <property type="protein sequence ID" value="GAA1983490.1"/>
    <property type="molecule type" value="Genomic_DNA"/>
</dbReference>
<proteinExistence type="predicted"/>
<evidence type="ECO:0000313" key="2">
    <source>
        <dbReference type="Proteomes" id="UP001501116"/>
    </source>
</evidence>